<feature type="compositionally biased region" description="Polar residues" evidence="2">
    <location>
        <begin position="135"/>
        <end position="144"/>
    </location>
</feature>
<reference evidence="3 4" key="1">
    <citation type="submission" date="2017-03" db="EMBL/GenBank/DDBJ databases">
        <title>Genome sequencing of Shewanella japonica KCTC 22435.</title>
        <authorList>
            <person name="Kim K.M."/>
        </authorList>
    </citation>
    <scope>NUCLEOTIDE SEQUENCE [LARGE SCALE GENOMIC DNA]</scope>
    <source>
        <strain evidence="3 4">KCTC 22435</strain>
    </source>
</reference>
<name>A0ABM6JKM4_9GAMM</name>
<comment type="similarity">
    <text evidence="1">Belongs to the bactofilin family.</text>
</comment>
<evidence type="ECO:0000256" key="1">
    <source>
        <dbReference type="ARBA" id="ARBA00044755"/>
    </source>
</evidence>
<sequence>MFSKKSPANNLSFIANDCEVTGNIKVVGDVLIAGKINGEIRATGNVTVESTGVVTGGVICVEASVSGLMTGNITCDKLSITNTGTFDGEVYSKRMEILDNGQFIGYRKAYDESAEHQLISNEKVISDSSEEKTDNPQLSAAVTA</sequence>
<dbReference type="RefSeq" id="WP_055023033.1">
    <property type="nucleotide sequence ID" value="NZ_CANMJJ010000008.1"/>
</dbReference>
<dbReference type="Proteomes" id="UP000191820">
    <property type="component" value="Chromosome"/>
</dbReference>
<evidence type="ECO:0000313" key="4">
    <source>
        <dbReference type="Proteomes" id="UP000191820"/>
    </source>
</evidence>
<protein>
    <recommendedName>
        <fullName evidence="5">Polymer-forming cytoskeletal protein</fullName>
    </recommendedName>
</protein>
<evidence type="ECO:0000313" key="3">
    <source>
        <dbReference type="EMBL" id="ARD21784.1"/>
    </source>
</evidence>
<feature type="region of interest" description="Disordered" evidence="2">
    <location>
        <begin position="123"/>
        <end position="144"/>
    </location>
</feature>
<dbReference type="InterPro" id="IPR007607">
    <property type="entry name" value="BacA/B"/>
</dbReference>
<dbReference type="PANTHER" id="PTHR35024">
    <property type="entry name" value="HYPOTHETICAL CYTOSOLIC PROTEIN"/>
    <property type="match status" value="1"/>
</dbReference>
<dbReference type="EMBL" id="CP020472">
    <property type="protein sequence ID" value="ARD21784.1"/>
    <property type="molecule type" value="Genomic_DNA"/>
</dbReference>
<organism evidence="3 4">
    <name type="scientific">Shewanella japonica</name>
    <dbReference type="NCBI Taxonomy" id="93973"/>
    <lineage>
        <taxon>Bacteria</taxon>
        <taxon>Pseudomonadati</taxon>
        <taxon>Pseudomonadota</taxon>
        <taxon>Gammaproteobacteria</taxon>
        <taxon>Alteromonadales</taxon>
        <taxon>Shewanellaceae</taxon>
        <taxon>Shewanella</taxon>
    </lineage>
</organism>
<dbReference type="PANTHER" id="PTHR35024:SF4">
    <property type="entry name" value="POLYMER-FORMING CYTOSKELETAL PROTEIN"/>
    <property type="match status" value="1"/>
</dbReference>
<evidence type="ECO:0008006" key="5">
    <source>
        <dbReference type="Google" id="ProtNLM"/>
    </source>
</evidence>
<dbReference type="Pfam" id="PF04519">
    <property type="entry name" value="Bactofilin"/>
    <property type="match status" value="1"/>
</dbReference>
<proteinExistence type="inferred from homology"/>
<accession>A0ABM6JKM4</accession>
<gene>
    <name evidence="3" type="ORF">SJ2017_1465</name>
</gene>
<keyword evidence="4" id="KW-1185">Reference proteome</keyword>
<evidence type="ECO:0000256" key="2">
    <source>
        <dbReference type="SAM" id="MobiDB-lite"/>
    </source>
</evidence>